<evidence type="ECO:0000313" key="1">
    <source>
        <dbReference type="EMBL" id="OAQ25031.1"/>
    </source>
</evidence>
<reference evidence="1 2" key="1">
    <citation type="submission" date="2016-05" db="EMBL/GenBank/DDBJ databases">
        <title>Genome sequencing reveals origins of a unique bacterial endosymbiosis in the earliest lineages of terrestrial Fungi.</title>
        <authorList>
            <consortium name="DOE Joint Genome Institute"/>
            <person name="Uehling J."/>
            <person name="Gryganskyi A."/>
            <person name="Hameed K."/>
            <person name="Tschaplinski T."/>
            <person name="Misztal P."/>
            <person name="Wu S."/>
            <person name="Desiro A."/>
            <person name="Vande Pol N."/>
            <person name="Du Z.-Y."/>
            <person name="Zienkiewicz A."/>
            <person name="Zienkiewicz K."/>
            <person name="Morin E."/>
            <person name="Tisserant E."/>
            <person name="Splivallo R."/>
            <person name="Hainaut M."/>
            <person name="Henrissat B."/>
            <person name="Ohm R."/>
            <person name="Kuo A."/>
            <person name="Yan J."/>
            <person name="Lipzen A."/>
            <person name="Nolan M."/>
            <person name="Labutti K."/>
            <person name="Barry K."/>
            <person name="Goldstein A."/>
            <person name="Labbe J."/>
            <person name="Schadt C."/>
            <person name="Tuskan G."/>
            <person name="Grigoriev I."/>
            <person name="Martin F."/>
            <person name="Vilgalys R."/>
            <person name="Bonito G."/>
        </authorList>
    </citation>
    <scope>NUCLEOTIDE SEQUENCE [LARGE SCALE GENOMIC DNA]</scope>
    <source>
        <strain evidence="1 2">AG-77</strain>
    </source>
</reference>
<gene>
    <name evidence="1" type="ORF">K457DRAFT_1880043</name>
</gene>
<dbReference type="OrthoDB" id="2444760at2759"/>
<dbReference type="EMBL" id="KV442084">
    <property type="protein sequence ID" value="OAQ25031.1"/>
    <property type="molecule type" value="Genomic_DNA"/>
</dbReference>
<protein>
    <submittedName>
        <fullName evidence="1">Uncharacterized protein</fullName>
    </submittedName>
</protein>
<keyword evidence="2" id="KW-1185">Reference proteome</keyword>
<accession>A0A197JKJ7</accession>
<name>A0A197JKJ7_9FUNG</name>
<sequence>MKLFAFESTSHWREAFSRLTGVDLYMLAYMRDCTRLANIDYGGFLQYMDRAEKENCTLKRCKSIWHLGSCNLSSRYTAACKDELKHRCRSGPGRIMFRQLVLWMQDLSRLWQRWISTGTSLPIVVTGKERTGLGYKPLTSHRVGVSAIESRMSNREHQEDQENRSS</sequence>
<dbReference type="Proteomes" id="UP000078512">
    <property type="component" value="Unassembled WGS sequence"/>
</dbReference>
<organism evidence="1 2">
    <name type="scientific">Linnemannia elongata AG-77</name>
    <dbReference type="NCBI Taxonomy" id="1314771"/>
    <lineage>
        <taxon>Eukaryota</taxon>
        <taxon>Fungi</taxon>
        <taxon>Fungi incertae sedis</taxon>
        <taxon>Mucoromycota</taxon>
        <taxon>Mortierellomycotina</taxon>
        <taxon>Mortierellomycetes</taxon>
        <taxon>Mortierellales</taxon>
        <taxon>Mortierellaceae</taxon>
        <taxon>Linnemannia</taxon>
    </lineage>
</organism>
<proteinExistence type="predicted"/>
<evidence type="ECO:0000313" key="2">
    <source>
        <dbReference type="Proteomes" id="UP000078512"/>
    </source>
</evidence>
<dbReference type="AlphaFoldDB" id="A0A197JKJ7"/>